<dbReference type="EMBL" id="UINC01159728">
    <property type="protein sequence ID" value="SVD57980.1"/>
    <property type="molecule type" value="Genomic_DNA"/>
</dbReference>
<protein>
    <submittedName>
        <fullName evidence="1">Uncharacterized protein</fullName>
    </submittedName>
</protein>
<name>A0A382WH78_9ZZZZ</name>
<sequence length="76" mass="8801">MGINFHIFKSNVYEFDLLNMKNRIILFTLLISVIFSQEWNTTFIGQLDYPQFVNDVWGYKADNGKEYALVGTSLGT</sequence>
<reference evidence="1" key="1">
    <citation type="submission" date="2018-05" db="EMBL/GenBank/DDBJ databases">
        <authorList>
            <person name="Lanie J.A."/>
            <person name="Ng W.-L."/>
            <person name="Kazmierczak K.M."/>
            <person name="Andrzejewski T.M."/>
            <person name="Davidsen T.M."/>
            <person name="Wayne K.J."/>
            <person name="Tettelin H."/>
            <person name="Glass J.I."/>
            <person name="Rusch D."/>
            <person name="Podicherti R."/>
            <person name="Tsui H.-C.T."/>
            <person name="Winkler M.E."/>
        </authorList>
    </citation>
    <scope>NUCLEOTIDE SEQUENCE</scope>
</reference>
<feature type="non-terminal residue" evidence="1">
    <location>
        <position position="76"/>
    </location>
</feature>
<gene>
    <name evidence="1" type="ORF">METZ01_LOCUS410834</name>
</gene>
<dbReference type="AlphaFoldDB" id="A0A382WH78"/>
<accession>A0A382WH78</accession>
<evidence type="ECO:0000313" key="1">
    <source>
        <dbReference type="EMBL" id="SVD57980.1"/>
    </source>
</evidence>
<organism evidence="1">
    <name type="scientific">marine metagenome</name>
    <dbReference type="NCBI Taxonomy" id="408172"/>
    <lineage>
        <taxon>unclassified sequences</taxon>
        <taxon>metagenomes</taxon>
        <taxon>ecological metagenomes</taxon>
    </lineage>
</organism>
<proteinExistence type="predicted"/>